<proteinExistence type="predicted"/>
<reference evidence="2" key="1">
    <citation type="journal article" date="2023" name="G3 (Bethesda)">
        <title>Genome assembly and association tests identify interacting loci associated with vigor, precocity, and sex in interspecific pistachio rootstocks.</title>
        <authorList>
            <person name="Palmer W."/>
            <person name="Jacygrad E."/>
            <person name="Sagayaradj S."/>
            <person name="Cavanaugh K."/>
            <person name="Han R."/>
            <person name="Bertier L."/>
            <person name="Beede B."/>
            <person name="Kafkas S."/>
            <person name="Golino D."/>
            <person name="Preece J."/>
            <person name="Michelmore R."/>
        </authorList>
    </citation>
    <scope>NUCLEOTIDE SEQUENCE [LARGE SCALE GENOMIC DNA]</scope>
</reference>
<gene>
    <name evidence="1" type="ORF">Pint_30372</name>
</gene>
<dbReference type="Proteomes" id="UP001163603">
    <property type="component" value="Chromosome 15"/>
</dbReference>
<organism evidence="1 2">
    <name type="scientific">Pistacia integerrima</name>
    <dbReference type="NCBI Taxonomy" id="434235"/>
    <lineage>
        <taxon>Eukaryota</taxon>
        <taxon>Viridiplantae</taxon>
        <taxon>Streptophyta</taxon>
        <taxon>Embryophyta</taxon>
        <taxon>Tracheophyta</taxon>
        <taxon>Spermatophyta</taxon>
        <taxon>Magnoliopsida</taxon>
        <taxon>eudicotyledons</taxon>
        <taxon>Gunneridae</taxon>
        <taxon>Pentapetalae</taxon>
        <taxon>rosids</taxon>
        <taxon>malvids</taxon>
        <taxon>Sapindales</taxon>
        <taxon>Anacardiaceae</taxon>
        <taxon>Pistacia</taxon>
    </lineage>
</organism>
<keyword evidence="2" id="KW-1185">Reference proteome</keyword>
<evidence type="ECO:0000313" key="2">
    <source>
        <dbReference type="Proteomes" id="UP001163603"/>
    </source>
</evidence>
<sequence length="151" mass="16092">MKNMTTSIMSTLLLASLLAFLAISAEARTLSDWQNKISMITDYGRHSRSPPPPPKSSPSPHQLTTSYGKTLPSPPPPPNPSSSPDQLTKTGVPCIAGSTPCKRVITMVTDYGKRPTPSAPPTPKPSPSEHQASVEQLLHKISSQNCYAASS</sequence>
<dbReference type="EMBL" id="CM047750">
    <property type="protein sequence ID" value="KAJ0007076.1"/>
    <property type="molecule type" value="Genomic_DNA"/>
</dbReference>
<accession>A0ACC0X0S8</accession>
<comment type="caution">
    <text evidence="1">The sequence shown here is derived from an EMBL/GenBank/DDBJ whole genome shotgun (WGS) entry which is preliminary data.</text>
</comment>
<name>A0ACC0X0S8_9ROSI</name>
<protein>
    <submittedName>
        <fullName evidence="1">Uncharacterized protein</fullName>
    </submittedName>
</protein>
<evidence type="ECO:0000313" key="1">
    <source>
        <dbReference type="EMBL" id="KAJ0007076.1"/>
    </source>
</evidence>